<sequence length="185" mass="21994">MKDFRLCREWIRLVVQRFLGTKKLQKILSWKINTSIQHEQQKKSNLIDTQCAESSKKGQDSKKVALRWDPYLLTRNIRQMRVEIVRVMLTKLQKYRRSNFVSAIIGDETFFYYRNPAISAWIQKGQERPTRIAKIIGSPKVMLTIFFSRQKIWLTNTSDCDQTMDSFIFIDKVLKQLKKSVNKEL</sequence>
<evidence type="ECO:0008006" key="3">
    <source>
        <dbReference type="Google" id="ProtNLM"/>
    </source>
</evidence>
<feature type="non-terminal residue" evidence="1">
    <location>
        <position position="185"/>
    </location>
</feature>
<organism evidence="1 2">
    <name type="scientific">Streblomastix strix</name>
    <dbReference type="NCBI Taxonomy" id="222440"/>
    <lineage>
        <taxon>Eukaryota</taxon>
        <taxon>Metamonada</taxon>
        <taxon>Preaxostyla</taxon>
        <taxon>Oxymonadida</taxon>
        <taxon>Streblomastigidae</taxon>
        <taxon>Streblomastix</taxon>
    </lineage>
</organism>
<dbReference type="GO" id="GO:0003676">
    <property type="term" value="F:nucleic acid binding"/>
    <property type="evidence" value="ECO:0007669"/>
    <property type="project" value="InterPro"/>
</dbReference>
<dbReference type="EMBL" id="SNRW01034048">
    <property type="protein sequence ID" value="KAA6355785.1"/>
    <property type="molecule type" value="Genomic_DNA"/>
</dbReference>
<comment type="caution">
    <text evidence="1">The sequence shown here is derived from an EMBL/GenBank/DDBJ whole genome shotgun (WGS) entry which is preliminary data.</text>
</comment>
<dbReference type="InterPro" id="IPR036397">
    <property type="entry name" value="RNaseH_sf"/>
</dbReference>
<dbReference type="AlphaFoldDB" id="A0A5J4TE80"/>
<proteinExistence type="predicted"/>
<accession>A0A5J4TE80</accession>
<dbReference type="Gene3D" id="3.30.420.10">
    <property type="entry name" value="Ribonuclease H-like superfamily/Ribonuclease H"/>
    <property type="match status" value="1"/>
</dbReference>
<protein>
    <recommendedName>
        <fullName evidence="3">DDE-1 domain-containing protein</fullName>
    </recommendedName>
</protein>
<name>A0A5J4TE80_9EUKA</name>
<evidence type="ECO:0000313" key="1">
    <source>
        <dbReference type="EMBL" id="KAA6355785.1"/>
    </source>
</evidence>
<gene>
    <name evidence="1" type="ORF">EZS28_048688</name>
</gene>
<evidence type="ECO:0000313" key="2">
    <source>
        <dbReference type="Proteomes" id="UP000324800"/>
    </source>
</evidence>
<reference evidence="1 2" key="1">
    <citation type="submission" date="2019-03" db="EMBL/GenBank/DDBJ databases">
        <title>Single cell metagenomics reveals metabolic interactions within the superorganism composed of flagellate Streblomastix strix and complex community of Bacteroidetes bacteria on its surface.</title>
        <authorList>
            <person name="Treitli S.C."/>
            <person name="Kolisko M."/>
            <person name="Husnik F."/>
            <person name="Keeling P."/>
            <person name="Hampl V."/>
        </authorList>
    </citation>
    <scope>NUCLEOTIDE SEQUENCE [LARGE SCALE GENOMIC DNA]</scope>
    <source>
        <strain evidence="1">ST1C</strain>
    </source>
</reference>
<dbReference type="Proteomes" id="UP000324800">
    <property type="component" value="Unassembled WGS sequence"/>
</dbReference>